<reference evidence="1 2" key="1">
    <citation type="journal article" date="2010" name="Environ. Microbiol.">
        <title>Genomic analysis of oceanic cyanobacterial myoviruses compared with T4-like myoviruses from diverse hosts and environments.</title>
        <authorList>
            <person name="Sullivan M.B."/>
            <person name="Huang K.H."/>
            <person name="Ignacio-Espinoza J.C."/>
            <person name="Berlin A.M."/>
            <person name="Kelly L."/>
            <person name="Weigele P.R."/>
            <person name="DeFrancesco A.S."/>
            <person name="Kern S.E."/>
            <person name="Thompson L.R."/>
            <person name="Young S."/>
            <person name="Yandava C."/>
            <person name="Fu R."/>
            <person name="Krastins B."/>
            <person name="Chase M."/>
            <person name="Sarracino D."/>
            <person name="Osburne M.S."/>
            <person name="Henn M.R."/>
            <person name="Chisholm S.W."/>
        </authorList>
    </citation>
    <scope>NUCLEOTIDE SEQUENCE [LARGE SCALE GENOMIC DNA]</scope>
    <source>
        <strain evidence="1">8109-3</strain>
    </source>
</reference>
<accession>E3SLL3</accession>
<dbReference type="GeneID" id="10328865"/>
<dbReference type="EMBL" id="GU071098">
    <property type="protein sequence ID" value="ADO98361.1"/>
    <property type="molecule type" value="Genomic_DNA"/>
</dbReference>
<sequence length="48" mass="5738">MIKKIKSLVEKVLESFIKDKKHEMNNTPFKWDNEYSFHPAGQKDKDTL</sequence>
<evidence type="ECO:0000313" key="2">
    <source>
        <dbReference type="Proteomes" id="UP000006527"/>
    </source>
</evidence>
<keyword evidence="2" id="KW-1185">Reference proteome</keyword>
<dbReference type="Proteomes" id="UP000006527">
    <property type="component" value="Segment"/>
</dbReference>
<gene>
    <name evidence="1" type="ORF">SSSM7_300</name>
</gene>
<name>E3SLL3_9CAUD</name>
<protein>
    <submittedName>
        <fullName evidence="1">Uncharacterized protein</fullName>
    </submittedName>
</protein>
<proteinExistence type="predicted"/>
<dbReference type="RefSeq" id="YP_004324348.1">
    <property type="nucleotide sequence ID" value="NC_015287.1"/>
</dbReference>
<organism evidence="1 2">
    <name type="scientific">Synechococcus phage S-SSM7</name>
    <dbReference type="NCBI Taxonomy" id="445686"/>
    <lineage>
        <taxon>Viruses</taxon>
        <taxon>Duplodnaviria</taxon>
        <taxon>Heunggongvirae</taxon>
        <taxon>Uroviricota</taxon>
        <taxon>Caudoviricetes</taxon>
        <taxon>Pantevenvirales</taxon>
        <taxon>Kyanoviridae</taxon>
        <taxon>Lipsvirus</taxon>
        <taxon>Lipsvirus ssm7</taxon>
    </lineage>
</organism>
<evidence type="ECO:0000313" key="1">
    <source>
        <dbReference type="EMBL" id="ADO98361.1"/>
    </source>
</evidence>
<dbReference type="KEGG" id="vg:10328865"/>